<organism evidence="4 5">
    <name type="scientific">Aspergillus niger</name>
    <dbReference type="NCBI Taxonomy" id="5061"/>
    <lineage>
        <taxon>Eukaryota</taxon>
        <taxon>Fungi</taxon>
        <taxon>Dikarya</taxon>
        <taxon>Ascomycota</taxon>
        <taxon>Pezizomycotina</taxon>
        <taxon>Eurotiomycetes</taxon>
        <taxon>Eurotiomycetidae</taxon>
        <taxon>Eurotiales</taxon>
        <taxon>Aspergillaceae</taxon>
        <taxon>Aspergillus</taxon>
        <taxon>Aspergillus subgen. Circumdati</taxon>
    </lineage>
</organism>
<name>A0A100I6S6_ASPNG</name>
<feature type="transmembrane region" description="Helical" evidence="2">
    <location>
        <begin position="323"/>
        <end position="344"/>
    </location>
</feature>
<dbReference type="AlphaFoldDB" id="A0A100I6S6"/>
<keyword evidence="2" id="KW-0812">Transmembrane</keyword>
<dbReference type="VEuPathDB" id="FungiDB:ASPNIDRAFT2_1181583"/>
<keyword evidence="2" id="KW-0472">Membrane</keyword>
<dbReference type="Proteomes" id="UP000068243">
    <property type="component" value="Unassembled WGS sequence"/>
</dbReference>
<dbReference type="EMBL" id="BCMY01000002">
    <property type="protein sequence ID" value="GAQ35772.1"/>
    <property type="molecule type" value="Genomic_DNA"/>
</dbReference>
<feature type="transmembrane region" description="Helical" evidence="2">
    <location>
        <begin position="116"/>
        <end position="138"/>
    </location>
</feature>
<feature type="compositionally biased region" description="Polar residues" evidence="1">
    <location>
        <begin position="365"/>
        <end position="383"/>
    </location>
</feature>
<evidence type="ECO:0000313" key="5">
    <source>
        <dbReference type="Proteomes" id="UP000068243"/>
    </source>
</evidence>
<keyword evidence="2" id="KW-1133">Transmembrane helix</keyword>
<dbReference type="OMA" id="CLVASFM"/>
<dbReference type="Pfam" id="PF20684">
    <property type="entry name" value="Fung_rhodopsin"/>
    <property type="match status" value="1"/>
</dbReference>
<evidence type="ECO:0000256" key="2">
    <source>
        <dbReference type="SAM" id="Phobius"/>
    </source>
</evidence>
<dbReference type="PANTHER" id="PTHR39614">
    <property type="entry name" value="INTEGRAL MEMBRANE PROTEIN"/>
    <property type="match status" value="1"/>
</dbReference>
<sequence>MTQTVAASSVGFPQSLFSDRHQGPGARGSKGRNALTWSMVLLPENVASQHGYKMSISAALISQGGADPRNVLAAGATDNRVSVAVPPVAMAVLASSLPPGVSPPLTEDNDHNHNGLVVIVTSLALFFVLASLVIRLFASSKRGLMLQDDHVLFAAAVHHGWGKSKELISSSDYTQMEKAGYAADLFYVLIIGLSKIGTMLFYQNLSLQRTKWMVNVIISSCGLWAMLAILLLAIRCSKRPWTDIDDACAGLYPRWQAICALDIVLEAVILAYPAITIRNVQISMSKKLKVLSILNCRIILIPLSAVHLYYIHSQIYSSNPSLAGTYATMVAELHLSLSIVLLTVSCLKMFVAVYEDDHGFAYTEDASNSQSRSGRTPQKSWRSSRPVKDLGSFGSSCIEEEPILRTEATASASSPPLEGHQSNAILKSVQISVTRESIELGEIAGPSSAAIPRPT</sequence>
<feature type="transmembrane region" description="Helical" evidence="2">
    <location>
        <begin position="214"/>
        <end position="234"/>
    </location>
</feature>
<proteinExistence type="predicted"/>
<evidence type="ECO:0000256" key="1">
    <source>
        <dbReference type="SAM" id="MobiDB-lite"/>
    </source>
</evidence>
<comment type="caution">
    <text evidence="4">The sequence shown here is derived from an EMBL/GenBank/DDBJ whole genome shotgun (WGS) entry which is preliminary data.</text>
</comment>
<dbReference type="VEuPathDB" id="FungiDB:An13g01870"/>
<reference evidence="5" key="1">
    <citation type="journal article" date="2016" name="Genome Announc.">
        <title>Draft genome sequence of Aspergillus niger strain An76.</title>
        <authorList>
            <person name="Gong W."/>
            <person name="Cheng Z."/>
            <person name="Zhang H."/>
            <person name="Liu L."/>
            <person name="Gao P."/>
            <person name="Wang L."/>
        </authorList>
    </citation>
    <scope>NUCLEOTIDE SEQUENCE [LARGE SCALE GENOMIC DNA]</scope>
    <source>
        <strain evidence="5">An76</strain>
    </source>
</reference>
<feature type="transmembrane region" description="Helical" evidence="2">
    <location>
        <begin position="185"/>
        <end position="202"/>
    </location>
</feature>
<protein>
    <submittedName>
        <fullName evidence="4">Similar to An13g01870</fullName>
    </submittedName>
</protein>
<dbReference type="PANTHER" id="PTHR39614:SF2">
    <property type="entry name" value="INTEGRAL MEMBRANE PROTEIN"/>
    <property type="match status" value="1"/>
</dbReference>
<accession>A0A100I6S6</accession>
<feature type="domain" description="Rhodopsin" evidence="3">
    <location>
        <begin position="153"/>
        <end position="349"/>
    </location>
</feature>
<gene>
    <name evidence="4" type="ORF">ABL_01315</name>
</gene>
<dbReference type="InterPro" id="IPR049326">
    <property type="entry name" value="Rhodopsin_dom_fungi"/>
</dbReference>
<dbReference type="OrthoDB" id="3918601at2759"/>
<evidence type="ECO:0000313" key="4">
    <source>
        <dbReference type="EMBL" id="GAQ35772.1"/>
    </source>
</evidence>
<dbReference type="VEuPathDB" id="FungiDB:ATCC64974_25030"/>
<evidence type="ECO:0000259" key="3">
    <source>
        <dbReference type="Pfam" id="PF20684"/>
    </source>
</evidence>
<dbReference type="VEuPathDB" id="FungiDB:M747DRAFT_115612"/>
<feature type="transmembrane region" description="Helical" evidence="2">
    <location>
        <begin position="288"/>
        <end position="311"/>
    </location>
</feature>
<feature type="region of interest" description="Disordered" evidence="1">
    <location>
        <begin position="364"/>
        <end position="394"/>
    </location>
</feature>